<evidence type="ECO:0000256" key="2">
    <source>
        <dbReference type="SAM" id="Phobius"/>
    </source>
</evidence>
<evidence type="ECO:0000256" key="1">
    <source>
        <dbReference type="SAM" id="MobiDB-lite"/>
    </source>
</evidence>
<sequence>MTSIVSQLMAPGGGVALIPFIRVVISCLLLITVTCFFAGVARIHMAILCFLSTGLLISLSMFEKEWDRLQKARSNRMGGDDTEPTSAPAPGTDESKPPEKTD</sequence>
<feature type="region of interest" description="Disordered" evidence="1">
    <location>
        <begin position="72"/>
        <end position="102"/>
    </location>
</feature>
<proteinExistence type="predicted"/>
<dbReference type="EMBL" id="HBED01034162">
    <property type="protein sequence ID" value="CAD8318331.1"/>
    <property type="molecule type" value="Transcribed_RNA"/>
</dbReference>
<keyword evidence="2" id="KW-0472">Membrane</keyword>
<dbReference type="AlphaFoldDB" id="A0A7R9WAL4"/>
<keyword evidence="2" id="KW-0812">Transmembrane</keyword>
<keyword evidence="2" id="KW-1133">Transmembrane helix</keyword>
<organism evidence="3">
    <name type="scientific">Pseudictyota dubia</name>
    <dbReference type="NCBI Taxonomy" id="2749911"/>
    <lineage>
        <taxon>Eukaryota</taxon>
        <taxon>Sar</taxon>
        <taxon>Stramenopiles</taxon>
        <taxon>Ochrophyta</taxon>
        <taxon>Bacillariophyta</taxon>
        <taxon>Mediophyceae</taxon>
        <taxon>Biddulphiophycidae</taxon>
        <taxon>Eupodiscales</taxon>
        <taxon>Odontellaceae</taxon>
        <taxon>Pseudictyota</taxon>
    </lineage>
</organism>
<feature type="transmembrane region" description="Helical" evidence="2">
    <location>
        <begin position="45"/>
        <end position="62"/>
    </location>
</feature>
<evidence type="ECO:0000313" key="3">
    <source>
        <dbReference type="EMBL" id="CAD8318331.1"/>
    </source>
</evidence>
<gene>
    <name evidence="3" type="ORF">TDUB1175_LOCUS17126</name>
</gene>
<reference evidence="3" key="1">
    <citation type="submission" date="2021-01" db="EMBL/GenBank/DDBJ databases">
        <authorList>
            <person name="Corre E."/>
            <person name="Pelletier E."/>
            <person name="Niang G."/>
            <person name="Scheremetjew M."/>
            <person name="Finn R."/>
            <person name="Kale V."/>
            <person name="Holt S."/>
            <person name="Cochrane G."/>
            <person name="Meng A."/>
            <person name="Brown T."/>
            <person name="Cohen L."/>
        </authorList>
    </citation>
    <scope>NUCLEOTIDE SEQUENCE</scope>
    <source>
        <strain evidence="3">CCMP147</strain>
    </source>
</reference>
<feature type="transmembrane region" description="Helical" evidence="2">
    <location>
        <begin position="12"/>
        <end position="39"/>
    </location>
</feature>
<feature type="compositionally biased region" description="Basic and acidic residues" evidence="1">
    <location>
        <begin position="93"/>
        <end position="102"/>
    </location>
</feature>
<accession>A0A7R9WAL4</accession>
<name>A0A7R9WAL4_9STRA</name>
<protein>
    <submittedName>
        <fullName evidence="3">Uncharacterized protein</fullName>
    </submittedName>
</protein>